<feature type="region of interest" description="Disordered" evidence="2">
    <location>
        <begin position="569"/>
        <end position="607"/>
    </location>
</feature>
<reference evidence="4 5" key="1">
    <citation type="submission" date="2016-04" db="EMBL/GenBank/DDBJ databases">
        <title>A degradative enzymes factory behind the ericoid mycorrhizal symbiosis.</title>
        <authorList>
            <consortium name="DOE Joint Genome Institute"/>
            <person name="Martino E."/>
            <person name="Morin E."/>
            <person name="Grelet G."/>
            <person name="Kuo A."/>
            <person name="Kohler A."/>
            <person name="Daghino S."/>
            <person name="Barry K."/>
            <person name="Choi C."/>
            <person name="Cichocki N."/>
            <person name="Clum A."/>
            <person name="Copeland A."/>
            <person name="Hainaut M."/>
            <person name="Haridas S."/>
            <person name="Labutti K."/>
            <person name="Lindquist E."/>
            <person name="Lipzen A."/>
            <person name="Khouja H.-R."/>
            <person name="Murat C."/>
            <person name="Ohm R."/>
            <person name="Olson A."/>
            <person name="Spatafora J."/>
            <person name="Veneault-Fourrey C."/>
            <person name="Henrissat B."/>
            <person name="Grigoriev I."/>
            <person name="Martin F."/>
            <person name="Perotto S."/>
        </authorList>
    </citation>
    <scope>NUCLEOTIDE SEQUENCE [LARGE SCALE GENOMIC DNA]</scope>
    <source>
        <strain evidence="4 5">F</strain>
    </source>
</reference>
<gene>
    <name evidence="4" type="ORF">L207DRAFT_90017</name>
</gene>
<organism evidence="4 5">
    <name type="scientific">Hyaloscypha variabilis (strain UAMH 11265 / GT02V1 / F)</name>
    <name type="common">Meliniomyces variabilis</name>
    <dbReference type="NCBI Taxonomy" id="1149755"/>
    <lineage>
        <taxon>Eukaryota</taxon>
        <taxon>Fungi</taxon>
        <taxon>Dikarya</taxon>
        <taxon>Ascomycota</taxon>
        <taxon>Pezizomycotina</taxon>
        <taxon>Leotiomycetes</taxon>
        <taxon>Helotiales</taxon>
        <taxon>Hyaloscyphaceae</taxon>
        <taxon>Hyaloscypha</taxon>
        <taxon>Hyaloscypha variabilis</taxon>
    </lineage>
</organism>
<dbReference type="Proteomes" id="UP000235786">
    <property type="component" value="Unassembled WGS sequence"/>
</dbReference>
<dbReference type="EMBL" id="KZ613950">
    <property type="protein sequence ID" value="PMD36788.1"/>
    <property type="molecule type" value="Genomic_DNA"/>
</dbReference>
<dbReference type="AlphaFoldDB" id="A0A2J6RE51"/>
<dbReference type="OrthoDB" id="4760831at2759"/>
<dbReference type="PROSITE" id="PS50157">
    <property type="entry name" value="ZINC_FINGER_C2H2_2"/>
    <property type="match status" value="1"/>
</dbReference>
<keyword evidence="5" id="KW-1185">Reference proteome</keyword>
<keyword evidence="1" id="KW-0863">Zinc-finger</keyword>
<protein>
    <recommendedName>
        <fullName evidence="3">C2H2-type domain-containing protein</fullName>
    </recommendedName>
</protein>
<feature type="domain" description="C2H2-type" evidence="3">
    <location>
        <begin position="713"/>
        <end position="736"/>
    </location>
</feature>
<name>A0A2J6RE51_HYAVF</name>
<keyword evidence="1" id="KW-0479">Metal-binding</keyword>
<evidence type="ECO:0000256" key="1">
    <source>
        <dbReference type="PROSITE-ProRule" id="PRU00042"/>
    </source>
</evidence>
<evidence type="ECO:0000313" key="4">
    <source>
        <dbReference type="EMBL" id="PMD36788.1"/>
    </source>
</evidence>
<evidence type="ECO:0000259" key="3">
    <source>
        <dbReference type="PROSITE" id="PS50157"/>
    </source>
</evidence>
<evidence type="ECO:0000256" key="2">
    <source>
        <dbReference type="SAM" id="MobiDB-lite"/>
    </source>
</evidence>
<sequence>MTKQWRPGHLILGHADEVWHEVASSRALRENSQPMDEEIINRSTAKSSKATLISTASSIEKSGNEVRREHNISIPETPLISNVENLFHDEDTWFIPSTCPPPRADEIDRWQHHIAFRQFGKNLRSAAAALFPNTATSRYKNVHVLMIRWEDEDPKLPVSEEIRKLERVFKNVYHFKTEVWCIPDLDCHAEVNQKILDFKRVGGNCKDDLKIVYYAGHAKLTMNRLLSWTSWRCRKHVGPQIPTVKWSGIQNVLEEAESDVLLLLDCCHSGTANTNEGRGVTELISAGAFNTKANGVGPYSFTNALILELEALASKRRFSTAELYNNIFCRIQLRMPEDNLKSERHPAPVHLVLTNDSQYRRSIHLSKLPISSEEQRERYQPPVHELHNFANGDSVTAFENGMLSPSLCMATSADHIRDHSLRCSATVPRLALAIRFYENFQADECDTALLVEWLKSFPLVAEQVNIEAAFDSFSSLWIVSIPLSIYAYLKDHPAITCLGPITSRNKVVAIKEGPTEAANSQTEVKSEAVVVGPAPNQDNLDIDGREERLIPPPFVLTSGRNPERNVMSFPPVPRIPVPGHVAEPTGTGSRRRREEAENEDGLSENSTRLIKRQRLEPPASSELSIPEPRPQLLRCIHNAIYPHTFPENAQTGDKYRECTGPGWKSMKQLKEHMKKVHTRQPRIFNPLQCTRCQLIIADEKKLKAHEWNVDCPIRCPDCPEEFTTKSQRQLHQQESHPAAIAHPVFKELDDSTWKVFNDEIKQYKQTITSENGSPVTDPNTSRRGWVDANIVRFEAGRSTTRMNTRLELGQWCILATLLKPNLSFVLHPFYDDPSPATNPAEDDLLDRLLSTHETIVNAKVHSHGPPPFNLELQREWYQEALMDSIKTAAKWKKR</sequence>
<dbReference type="PROSITE" id="PS00028">
    <property type="entry name" value="ZINC_FINGER_C2H2_1"/>
    <property type="match status" value="1"/>
</dbReference>
<dbReference type="GO" id="GO:0008270">
    <property type="term" value="F:zinc ion binding"/>
    <property type="evidence" value="ECO:0007669"/>
    <property type="project" value="UniProtKB-KW"/>
</dbReference>
<accession>A0A2J6RE51</accession>
<evidence type="ECO:0000313" key="5">
    <source>
        <dbReference type="Proteomes" id="UP000235786"/>
    </source>
</evidence>
<proteinExistence type="predicted"/>
<keyword evidence="1" id="KW-0862">Zinc</keyword>
<dbReference type="InterPro" id="IPR013087">
    <property type="entry name" value="Znf_C2H2_type"/>
</dbReference>